<dbReference type="Proteomes" id="UP000245771">
    <property type="component" value="Unassembled WGS sequence"/>
</dbReference>
<feature type="domain" description="ATP adenylyltransferase C-terminal" evidence="2">
    <location>
        <begin position="228"/>
        <end position="373"/>
    </location>
</feature>
<dbReference type="OrthoDB" id="10267950at2759"/>
<evidence type="ECO:0000313" key="5">
    <source>
        <dbReference type="Proteomes" id="UP000245771"/>
    </source>
</evidence>
<feature type="non-terminal residue" evidence="4">
    <location>
        <position position="379"/>
    </location>
</feature>
<dbReference type="GO" id="GO:0005524">
    <property type="term" value="F:ATP binding"/>
    <property type="evidence" value="ECO:0007669"/>
    <property type="project" value="InterPro"/>
</dbReference>
<dbReference type="Gene3D" id="3.30.428.70">
    <property type="match status" value="1"/>
</dbReference>
<dbReference type="GeneID" id="37017568"/>
<proteinExistence type="predicted"/>
<sequence length="379" mass="42209">SSVSSILSKVARQYESALNTNSIFFYPSKVTILPQDVEGSSKSTTTIPWTIRCVPALLDKAKEKHQQNSESTSAKASDLTKDAKKQQNPSDVFAPPYHPDLLVEELPKHTILLNKFCVVPKHFLLVTREFASQNIPPSPDTLTIAYRILQSHKALAAQHHDDVAHDKELLAFYNCGKVSGASQPHQHMQFAELGAEGQQQDNVPIPVEELLSRIPQDGKEDEVYALPLPYQHFVSIIRQPPTDDAAKLQDYLGMKLLSLLDAQFQARLAAYDAHKDKGVTTDDHRSAPSWNLLLTTRAMHLIPRRQEEFDGLRQRVDEEGKEHKEDGVDLVGSLSINSLGYAGHLLVKSLRELEYLQTHPGGVIDVLRQTGAPPVEDVT</sequence>
<evidence type="ECO:0000313" key="4">
    <source>
        <dbReference type="EMBL" id="PWN34369.1"/>
    </source>
</evidence>
<feature type="region of interest" description="Disordered" evidence="1">
    <location>
        <begin position="62"/>
        <end position="93"/>
    </location>
</feature>
<dbReference type="PANTHER" id="PTHR38420:SF1">
    <property type="entry name" value="PUTATIVE (AFU_ORTHOLOGUE AFUA_5G14690)-RELATED"/>
    <property type="match status" value="1"/>
</dbReference>
<dbReference type="Pfam" id="PF09830">
    <property type="entry name" value="ATP_transf"/>
    <property type="match status" value="1"/>
</dbReference>
<dbReference type="STRING" id="1280837.A0A316V9S3"/>
<name>A0A316V9S3_9BASI</name>
<dbReference type="GO" id="GO:0009117">
    <property type="term" value="P:nucleotide metabolic process"/>
    <property type="evidence" value="ECO:0007669"/>
    <property type="project" value="InterPro"/>
</dbReference>
<dbReference type="PANTHER" id="PTHR38420">
    <property type="entry name" value="AP-4-A PHOSPHORYLASE II"/>
    <property type="match status" value="1"/>
</dbReference>
<reference evidence="4 5" key="1">
    <citation type="journal article" date="2018" name="Mol. Biol. Evol.">
        <title>Broad Genomic Sampling Reveals a Smut Pathogenic Ancestry of the Fungal Clade Ustilaginomycotina.</title>
        <authorList>
            <person name="Kijpornyongpan T."/>
            <person name="Mondo S.J."/>
            <person name="Barry K."/>
            <person name="Sandor L."/>
            <person name="Lee J."/>
            <person name="Lipzen A."/>
            <person name="Pangilinan J."/>
            <person name="LaButti K."/>
            <person name="Hainaut M."/>
            <person name="Henrissat B."/>
            <person name="Grigoriev I.V."/>
            <person name="Spatafora J.W."/>
            <person name="Aime M.C."/>
        </authorList>
    </citation>
    <scope>NUCLEOTIDE SEQUENCE [LARGE SCALE GENOMIC DNA]</scope>
    <source>
        <strain evidence="4 5">MCA 3882</strain>
    </source>
</reference>
<feature type="non-terminal residue" evidence="4">
    <location>
        <position position="1"/>
    </location>
</feature>
<dbReference type="GO" id="GO:0003877">
    <property type="term" value="F:ATP:ADP adenylyltransferase activity"/>
    <property type="evidence" value="ECO:0007669"/>
    <property type="project" value="InterPro"/>
</dbReference>
<dbReference type="AlphaFoldDB" id="A0A316V9S3"/>
<dbReference type="EMBL" id="KZ819604">
    <property type="protein sequence ID" value="PWN34369.1"/>
    <property type="molecule type" value="Genomic_DNA"/>
</dbReference>
<dbReference type="InterPro" id="IPR009163">
    <property type="entry name" value="Ap4A_phos1/2"/>
</dbReference>
<organism evidence="4 5">
    <name type="scientific">Meira miltonrushii</name>
    <dbReference type="NCBI Taxonomy" id="1280837"/>
    <lineage>
        <taxon>Eukaryota</taxon>
        <taxon>Fungi</taxon>
        <taxon>Dikarya</taxon>
        <taxon>Basidiomycota</taxon>
        <taxon>Ustilaginomycotina</taxon>
        <taxon>Exobasidiomycetes</taxon>
        <taxon>Exobasidiales</taxon>
        <taxon>Brachybasidiaceae</taxon>
        <taxon>Meira</taxon>
    </lineage>
</organism>
<dbReference type="InterPro" id="IPR045759">
    <property type="entry name" value="Ap4A_phos1/2_N"/>
</dbReference>
<protein>
    <submittedName>
        <fullName evidence="4">Uncharacterized protein</fullName>
    </submittedName>
</protein>
<dbReference type="SUPFAM" id="SSF54197">
    <property type="entry name" value="HIT-like"/>
    <property type="match status" value="1"/>
</dbReference>
<dbReference type="InterPro" id="IPR043171">
    <property type="entry name" value="Ap4A_phos1/2-like"/>
</dbReference>
<evidence type="ECO:0000259" key="2">
    <source>
        <dbReference type="Pfam" id="PF09830"/>
    </source>
</evidence>
<feature type="domain" description="Ap4A phosphorylase 1/2 N-terminal" evidence="3">
    <location>
        <begin position="45"/>
        <end position="211"/>
    </location>
</feature>
<dbReference type="Pfam" id="PF19327">
    <property type="entry name" value="Ap4A_phos_N"/>
    <property type="match status" value="1"/>
</dbReference>
<dbReference type="InterPro" id="IPR036265">
    <property type="entry name" value="HIT-like_sf"/>
</dbReference>
<dbReference type="InParanoid" id="A0A316V9S3"/>
<evidence type="ECO:0000256" key="1">
    <source>
        <dbReference type="SAM" id="MobiDB-lite"/>
    </source>
</evidence>
<gene>
    <name evidence="4" type="ORF">FA14DRAFT_106851</name>
</gene>
<dbReference type="InterPro" id="IPR019200">
    <property type="entry name" value="ATP_adenylylTrfase_C"/>
</dbReference>
<evidence type="ECO:0000259" key="3">
    <source>
        <dbReference type="Pfam" id="PF19327"/>
    </source>
</evidence>
<dbReference type="RefSeq" id="XP_025354671.1">
    <property type="nucleotide sequence ID" value="XM_025495787.1"/>
</dbReference>
<accession>A0A316V9S3</accession>
<keyword evidence="5" id="KW-1185">Reference proteome</keyword>